<evidence type="ECO:0000313" key="2">
    <source>
        <dbReference type="EMBL" id="MFC7135997.1"/>
    </source>
</evidence>
<reference evidence="2 3" key="1">
    <citation type="journal article" date="2019" name="Int. J. Syst. Evol. Microbiol.">
        <title>The Global Catalogue of Microorganisms (GCM) 10K type strain sequencing project: providing services to taxonomists for standard genome sequencing and annotation.</title>
        <authorList>
            <consortium name="The Broad Institute Genomics Platform"/>
            <consortium name="The Broad Institute Genome Sequencing Center for Infectious Disease"/>
            <person name="Wu L."/>
            <person name="Ma J."/>
        </authorList>
    </citation>
    <scope>NUCLEOTIDE SEQUENCE [LARGE SCALE GENOMIC DNA]</scope>
    <source>
        <strain evidence="2 3">DT92</strain>
    </source>
</reference>
<proteinExistence type="predicted"/>
<gene>
    <name evidence="2" type="ORF">ACFQRB_04375</name>
</gene>
<keyword evidence="3" id="KW-1185">Reference proteome</keyword>
<feature type="region of interest" description="Disordered" evidence="1">
    <location>
        <begin position="17"/>
        <end position="66"/>
    </location>
</feature>
<evidence type="ECO:0000313" key="3">
    <source>
        <dbReference type="Proteomes" id="UP001596368"/>
    </source>
</evidence>
<sequence length="158" mass="16566">MRRRHVLAALSATLLPTAGCVGSPSDTGDGGPTTVRSEADTETSPPAASPTPTASPTPRTTTEACGWPTMCEGSTLLELFLSVDYERAVTLRLGCRSEPVTVDPGRYHEVVREEDGEECAVTVAADGETLYETSVSGSEHVTVRIDETGAVDAETVVL</sequence>
<evidence type="ECO:0000256" key="1">
    <source>
        <dbReference type="SAM" id="MobiDB-lite"/>
    </source>
</evidence>
<dbReference type="Proteomes" id="UP001596368">
    <property type="component" value="Unassembled WGS sequence"/>
</dbReference>
<comment type="caution">
    <text evidence="2">The sequence shown here is derived from an EMBL/GenBank/DDBJ whole genome shotgun (WGS) entry which is preliminary data.</text>
</comment>
<accession>A0ABD5XLI3</accession>
<dbReference type="AlphaFoldDB" id="A0ABD5XLI3"/>
<organism evidence="2 3">
    <name type="scientific">Halobaculum litoreum</name>
    <dbReference type="NCBI Taxonomy" id="3031998"/>
    <lineage>
        <taxon>Archaea</taxon>
        <taxon>Methanobacteriati</taxon>
        <taxon>Methanobacteriota</taxon>
        <taxon>Stenosarchaea group</taxon>
        <taxon>Halobacteria</taxon>
        <taxon>Halobacteriales</taxon>
        <taxon>Haloferacaceae</taxon>
        <taxon>Halobaculum</taxon>
    </lineage>
</organism>
<name>A0ABD5XLI3_9EURY</name>
<dbReference type="EMBL" id="JBHSZG010000001">
    <property type="protein sequence ID" value="MFC7135997.1"/>
    <property type="molecule type" value="Genomic_DNA"/>
</dbReference>
<protein>
    <submittedName>
        <fullName evidence="2">Uncharacterized protein</fullName>
    </submittedName>
</protein>